<evidence type="ECO:0000313" key="4">
    <source>
        <dbReference type="EMBL" id="MES1923301.1"/>
    </source>
</evidence>
<evidence type="ECO:0000313" key="5">
    <source>
        <dbReference type="Proteomes" id="UP001439008"/>
    </source>
</evidence>
<dbReference type="InterPro" id="IPR013126">
    <property type="entry name" value="Hsp_70_fam"/>
</dbReference>
<proteinExistence type="predicted"/>
<comment type="caution">
    <text evidence="4">The sequence shown here is derived from an EMBL/GenBank/DDBJ whole genome shotgun (WGS) entry which is preliminary data.</text>
</comment>
<dbReference type="Pfam" id="PF00012">
    <property type="entry name" value="HSP70"/>
    <property type="match status" value="1"/>
</dbReference>
<dbReference type="SUPFAM" id="SSF100934">
    <property type="entry name" value="Heat shock protein 70kD (HSP70), C-terminal subdomain"/>
    <property type="match status" value="1"/>
</dbReference>
<feature type="compositionally biased region" description="Polar residues" evidence="3">
    <location>
        <begin position="90"/>
        <end position="103"/>
    </location>
</feature>
<feature type="compositionally biased region" description="Basic and acidic residues" evidence="3">
    <location>
        <begin position="104"/>
        <end position="131"/>
    </location>
</feature>
<evidence type="ECO:0000256" key="2">
    <source>
        <dbReference type="ARBA" id="ARBA00022840"/>
    </source>
</evidence>
<dbReference type="EMBL" id="JBDODL010005534">
    <property type="protein sequence ID" value="MES1923301.1"/>
    <property type="molecule type" value="Genomic_DNA"/>
</dbReference>
<gene>
    <name evidence="4" type="ORF">MHBO_004853</name>
</gene>
<accession>A0ABV2AUG2</accession>
<organism evidence="4 5">
    <name type="scientific">Bonamia ostreae</name>
    <dbReference type="NCBI Taxonomy" id="126728"/>
    <lineage>
        <taxon>Eukaryota</taxon>
        <taxon>Sar</taxon>
        <taxon>Rhizaria</taxon>
        <taxon>Endomyxa</taxon>
        <taxon>Ascetosporea</taxon>
        <taxon>Haplosporida</taxon>
        <taxon>Bonamia</taxon>
    </lineage>
</organism>
<reference evidence="4 5" key="1">
    <citation type="journal article" date="2024" name="BMC Biol.">
        <title>Comparative genomics of Ascetosporea gives new insight into the evolutionary basis for animal parasitism in Rhizaria.</title>
        <authorList>
            <person name="Hiltunen Thoren M."/>
            <person name="Onut-Brannstrom I."/>
            <person name="Alfjorden A."/>
            <person name="Peckova H."/>
            <person name="Swords F."/>
            <person name="Hooper C."/>
            <person name="Holzer A.S."/>
            <person name="Bass D."/>
            <person name="Burki F."/>
        </authorList>
    </citation>
    <scope>NUCLEOTIDE SEQUENCE [LARGE SCALE GENOMIC DNA]</scope>
    <source>
        <strain evidence="4">20-A016</strain>
    </source>
</reference>
<name>A0ABV2AUG2_9EUKA</name>
<evidence type="ECO:0008006" key="6">
    <source>
        <dbReference type="Google" id="ProtNLM"/>
    </source>
</evidence>
<keyword evidence="2" id="KW-0067">ATP-binding</keyword>
<keyword evidence="5" id="KW-1185">Reference proteome</keyword>
<evidence type="ECO:0000256" key="3">
    <source>
        <dbReference type="SAM" id="MobiDB-lite"/>
    </source>
</evidence>
<evidence type="ECO:0000256" key="1">
    <source>
        <dbReference type="ARBA" id="ARBA00022741"/>
    </source>
</evidence>
<feature type="region of interest" description="Disordered" evidence="3">
    <location>
        <begin position="84"/>
        <end position="131"/>
    </location>
</feature>
<dbReference type="Gene3D" id="1.20.1270.10">
    <property type="match status" value="1"/>
</dbReference>
<keyword evidence="1" id="KW-0547">Nucleotide-binding</keyword>
<sequence length="131" mass="15090">MQEQAEKFKERDLKVREMSDLRNEADSQTYAAEKSLKEYKSKLPENLVKDIEEKVRAVRLVTSMGEPKAEDLKKALSELKETVMKIGGAMSNQQNEQTSQKQENTNDKAKDDKAKDDKSKETEAEYEETKK</sequence>
<dbReference type="InterPro" id="IPR029048">
    <property type="entry name" value="HSP70_C_sf"/>
</dbReference>
<protein>
    <recommendedName>
        <fullName evidence="6">Chaperone protein DnaK</fullName>
    </recommendedName>
</protein>
<dbReference type="Proteomes" id="UP001439008">
    <property type="component" value="Unassembled WGS sequence"/>
</dbReference>